<organism evidence="4 5">
    <name type="scientific">candidate division TA06 bacterium DG_24</name>
    <dbReference type="NCBI Taxonomy" id="1703770"/>
    <lineage>
        <taxon>Bacteria</taxon>
        <taxon>Bacteria division TA06</taxon>
    </lineage>
</organism>
<dbReference type="CDD" id="cd04301">
    <property type="entry name" value="NAT_SF"/>
    <property type="match status" value="1"/>
</dbReference>
<dbReference type="InterPro" id="IPR050680">
    <property type="entry name" value="YpeA/RimI_acetyltransf"/>
</dbReference>
<keyword evidence="2" id="KW-0012">Acyltransferase</keyword>
<dbReference type="InterPro" id="IPR016181">
    <property type="entry name" value="Acyl_CoA_acyltransferase"/>
</dbReference>
<proteinExistence type="predicted"/>
<keyword evidence="1" id="KW-0808">Transferase</keyword>
<dbReference type="STRING" id="1703770.AMJ39_08800"/>
<evidence type="ECO:0000259" key="3">
    <source>
        <dbReference type="PROSITE" id="PS51186"/>
    </source>
</evidence>
<dbReference type="PANTHER" id="PTHR43420">
    <property type="entry name" value="ACETYLTRANSFERASE"/>
    <property type="match status" value="1"/>
</dbReference>
<evidence type="ECO:0000256" key="1">
    <source>
        <dbReference type="ARBA" id="ARBA00022679"/>
    </source>
</evidence>
<comment type="caution">
    <text evidence="4">The sequence shown here is derived from an EMBL/GenBank/DDBJ whole genome shotgun (WGS) entry which is preliminary data.</text>
</comment>
<dbReference type="AlphaFoldDB" id="A0A0S7WPG8"/>
<dbReference type="InterPro" id="IPR000182">
    <property type="entry name" value="GNAT_dom"/>
</dbReference>
<dbReference type="SUPFAM" id="SSF55729">
    <property type="entry name" value="Acyl-CoA N-acyltransferases (Nat)"/>
    <property type="match status" value="1"/>
</dbReference>
<reference evidence="4 5" key="1">
    <citation type="journal article" date="2015" name="Microbiome">
        <title>Genomic resolution of linkages in carbon, nitrogen, and sulfur cycling among widespread estuary sediment bacteria.</title>
        <authorList>
            <person name="Baker B.J."/>
            <person name="Lazar C.S."/>
            <person name="Teske A.P."/>
            <person name="Dick G.J."/>
        </authorList>
    </citation>
    <scope>NUCLEOTIDE SEQUENCE [LARGE SCALE GENOMIC DNA]</scope>
    <source>
        <strain evidence="4">DG_24</strain>
    </source>
</reference>
<dbReference type="Gene3D" id="3.40.630.30">
    <property type="match status" value="1"/>
</dbReference>
<dbReference type="GO" id="GO:0016747">
    <property type="term" value="F:acyltransferase activity, transferring groups other than amino-acyl groups"/>
    <property type="evidence" value="ECO:0007669"/>
    <property type="project" value="InterPro"/>
</dbReference>
<sequence>MSIEEHIDGLALRPATLVDADFLFALKRTTLGEYIARTWGVWDETWQRAYFDQQFEPSGVQIVQFEGEDIGMISVREDEDALFLELVEILPEHQNRGIGTFLIRQVVARARAQGVAIRLHVLKVNPARRLYERLGFRVVRETKTHYVMEAA</sequence>
<dbReference type="Pfam" id="PF00583">
    <property type="entry name" value="Acetyltransf_1"/>
    <property type="match status" value="1"/>
</dbReference>
<evidence type="ECO:0000313" key="4">
    <source>
        <dbReference type="EMBL" id="KPJ52054.1"/>
    </source>
</evidence>
<accession>A0A0S7WPG8</accession>
<protein>
    <recommendedName>
        <fullName evidence="3">N-acetyltransferase domain-containing protein</fullName>
    </recommendedName>
</protein>
<evidence type="ECO:0000313" key="5">
    <source>
        <dbReference type="Proteomes" id="UP000052008"/>
    </source>
</evidence>
<gene>
    <name evidence="4" type="ORF">AMJ39_08800</name>
</gene>
<name>A0A0S7WPG8_UNCT6</name>
<evidence type="ECO:0000256" key="2">
    <source>
        <dbReference type="ARBA" id="ARBA00023315"/>
    </source>
</evidence>
<dbReference type="Proteomes" id="UP000052008">
    <property type="component" value="Unassembled WGS sequence"/>
</dbReference>
<dbReference type="PROSITE" id="PS51186">
    <property type="entry name" value="GNAT"/>
    <property type="match status" value="1"/>
</dbReference>
<dbReference type="EMBL" id="LIZS01000080">
    <property type="protein sequence ID" value="KPJ52054.1"/>
    <property type="molecule type" value="Genomic_DNA"/>
</dbReference>
<feature type="domain" description="N-acetyltransferase" evidence="3">
    <location>
        <begin position="10"/>
        <end position="151"/>
    </location>
</feature>